<name>A0A1I5VPS7_9FIRM</name>
<accession>A0A1I5VPS7</accession>
<keyword evidence="1" id="KW-1133">Transmembrane helix</keyword>
<dbReference type="Proteomes" id="UP000182624">
    <property type="component" value="Unassembled WGS sequence"/>
</dbReference>
<feature type="transmembrane region" description="Helical" evidence="1">
    <location>
        <begin position="338"/>
        <end position="357"/>
    </location>
</feature>
<protein>
    <submittedName>
        <fullName evidence="2">Mannosyltransferase related to Gpi18</fullName>
    </submittedName>
</protein>
<dbReference type="GO" id="GO:0016757">
    <property type="term" value="F:glycosyltransferase activity"/>
    <property type="evidence" value="ECO:0007669"/>
    <property type="project" value="UniProtKB-KW"/>
</dbReference>
<reference evidence="3" key="1">
    <citation type="submission" date="2016-10" db="EMBL/GenBank/DDBJ databases">
        <authorList>
            <person name="Varghese N."/>
            <person name="Submissions S."/>
        </authorList>
    </citation>
    <scope>NUCLEOTIDE SEQUENCE [LARGE SCALE GENOMIC DNA]</scope>
    <source>
        <strain evidence="3">P18</strain>
    </source>
</reference>
<proteinExistence type="predicted"/>
<feature type="transmembrane region" description="Helical" evidence="1">
    <location>
        <begin position="208"/>
        <end position="227"/>
    </location>
</feature>
<feature type="transmembrane region" description="Helical" evidence="1">
    <location>
        <begin position="21"/>
        <end position="37"/>
    </location>
</feature>
<dbReference type="OrthoDB" id="9776737at2"/>
<feature type="transmembrane region" description="Helical" evidence="1">
    <location>
        <begin position="92"/>
        <end position="110"/>
    </location>
</feature>
<evidence type="ECO:0000313" key="3">
    <source>
        <dbReference type="Proteomes" id="UP000182624"/>
    </source>
</evidence>
<sequence>MKRYKIDEFITDFFQKNMFQICIGALLLFSVLMRIYLAPQTISGDYNVTLLSWINEYKSLSFWGGLERTIGNYYVPYNIFLDIVARIPGEPWLWIAITSCAAEYIGAYYLYKLLMLAAGSNDSKTQKQAVIVSVSMLFLPVAIMNGALWKQCDAIYTAFILAGLYYYFSDRTRRALILLAIGFTFKLQIIFIIPFYIIMYFVKKNYSVVQFVWIPVMYVVAGIPCVMAQRGIRETYSVYLRQNSGYNEMTWLSNSLYRLGFTSYDVFGIPAIILAISIFAFALLYVFEHRDNVTNKKALMLAGWSILTCYLFLPAMHERYDYAGVIIMTAVTIMFNRKMIPAVIAINLCSMLVYNYYLFDFDIIDGVPFVVMSVVYLAAYFALSIDIINKLKCSE</sequence>
<feature type="transmembrane region" description="Helical" evidence="1">
    <location>
        <begin position="363"/>
        <end position="383"/>
    </location>
</feature>
<feature type="transmembrane region" description="Helical" evidence="1">
    <location>
        <begin position="176"/>
        <end position="202"/>
    </location>
</feature>
<organism evidence="2 3">
    <name type="scientific">Butyrivibrio proteoclasticus</name>
    <dbReference type="NCBI Taxonomy" id="43305"/>
    <lineage>
        <taxon>Bacteria</taxon>
        <taxon>Bacillati</taxon>
        <taxon>Bacillota</taxon>
        <taxon>Clostridia</taxon>
        <taxon>Lachnospirales</taxon>
        <taxon>Lachnospiraceae</taxon>
        <taxon>Butyrivibrio</taxon>
    </lineage>
</organism>
<evidence type="ECO:0000313" key="2">
    <source>
        <dbReference type="EMBL" id="SFQ09016.1"/>
    </source>
</evidence>
<feature type="transmembrane region" description="Helical" evidence="1">
    <location>
        <begin position="154"/>
        <end position="169"/>
    </location>
</feature>
<dbReference type="AlphaFoldDB" id="A0A1I5VPS7"/>
<gene>
    <name evidence="2" type="ORF">SAMN04487928_11831</name>
</gene>
<dbReference type="RefSeq" id="WP_074889052.1">
    <property type="nucleotide sequence ID" value="NZ_FOXO01000018.1"/>
</dbReference>
<feature type="transmembrane region" description="Helical" evidence="1">
    <location>
        <begin position="130"/>
        <end position="148"/>
    </location>
</feature>
<evidence type="ECO:0000256" key="1">
    <source>
        <dbReference type="SAM" id="Phobius"/>
    </source>
</evidence>
<feature type="transmembrane region" description="Helical" evidence="1">
    <location>
        <begin position="299"/>
        <end position="317"/>
    </location>
</feature>
<keyword evidence="3" id="KW-1185">Reference proteome</keyword>
<dbReference type="EMBL" id="FOXO01000018">
    <property type="protein sequence ID" value="SFQ09016.1"/>
    <property type="molecule type" value="Genomic_DNA"/>
</dbReference>
<keyword evidence="1" id="KW-0472">Membrane</keyword>
<keyword evidence="2" id="KW-0808">Transferase</keyword>
<keyword evidence="1" id="KW-0812">Transmembrane</keyword>
<feature type="transmembrane region" description="Helical" evidence="1">
    <location>
        <begin position="266"/>
        <end position="287"/>
    </location>
</feature>
<keyword evidence="2" id="KW-0328">Glycosyltransferase</keyword>